<protein>
    <submittedName>
        <fullName evidence="1">ELYS protein</fullName>
    </submittedName>
</protein>
<feature type="non-terminal residue" evidence="1">
    <location>
        <position position="190"/>
    </location>
</feature>
<organism evidence="1 2">
    <name type="scientific">Indicator maculatus</name>
    <name type="common">spotted honeyguide</name>
    <dbReference type="NCBI Taxonomy" id="545262"/>
    <lineage>
        <taxon>Eukaryota</taxon>
        <taxon>Metazoa</taxon>
        <taxon>Chordata</taxon>
        <taxon>Craniata</taxon>
        <taxon>Vertebrata</taxon>
        <taxon>Euteleostomi</taxon>
        <taxon>Archelosauria</taxon>
        <taxon>Archosauria</taxon>
        <taxon>Dinosauria</taxon>
        <taxon>Saurischia</taxon>
        <taxon>Theropoda</taxon>
        <taxon>Coelurosauria</taxon>
        <taxon>Aves</taxon>
        <taxon>Neognathae</taxon>
        <taxon>Neoaves</taxon>
        <taxon>Telluraves</taxon>
        <taxon>Coraciimorphae</taxon>
        <taxon>Piciformes</taxon>
        <taxon>Indicatoridae</taxon>
        <taxon>Indicator</taxon>
    </lineage>
</organism>
<dbReference type="PANTHER" id="PTHR21583">
    <property type="entry name" value="ELYS PROTEIN"/>
    <property type="match status" value="1"/>
</dbReference>
<dbReference type="PANTHER" id="PTHR21583:SF8">
    <property type="entry name" value="PROTEIN ELYS"/>
    <property type="match status" value="1"/>
</dbReference>
<dbReference type="OrthoDB" id="20729at2759"/>
<sequence length="190" mass="20543">VLAKIREVWVRNEEKSSVSQYASPRAAKPPVLPHPLPDAELPNAFLGRPVTKSSRKGFRLLGFLVYSVPSYSTAKGGSWQSPYRASTSFMASRPLKSNTRSFISLKNFSGAPELNLLQTPLVVKASKDLATSTPLSGFCGFKPQSILKSSLCTMPLATPSASPGQSVTPLLRVKKTKVSFSEENSNAKQT</sequence>
<proteinExistence type="predicted"/>
<name>A0A7L1H218_9PICI</name>
<comment type="caution">
    <text evidence="1">The sequence shown here is derived from an EMBL/GenBank/DDBJ whole genome shotgun (WGS) entry which is preliminary data.</text>
</comment>
<reference evidence="1 2" key="1">
    <citation type="submission" date="2019-09" db="EMBL/GenBank/DDBJ databases">
        <title>Bird 10,000 Genomes (B10K) Project - Family phase.</title>
        <authorList>
            <person name="Zhang G."/>
        </authorList>
    </citation>
    <scope>NUCLEOTIDE SEQUENCE [LARGE SCALE GENOMIC DNA]</scope>
    <source>
        <strain evidence="1">B10K-DU-001-78</strain>
        <tissue evidence="1">Muscle</tissue>
    </source>
</reference>
<feature type="non-terminal residue" evidence="1">
    <location>
        <position position="1"/>
    </location>
</feature>
<dbReference type="InterPro" id="IPR052620">
    <property type="entry name" value="ELYS/MEL-28_NucAsmblyFactor"/>
</dbReference>
<dbReference type="Proteomes" id="UP000557230">
    <property type="component" value="Unassembled WGS sequence"/>
</dbReference>
<dbReference type="AlphaFoldDB" id="A0A7L1H218"/>
<keyword evidence="2" id="KW-1185">Reference proteome</keyword>
<dbReference type="EMBL" id="VXBD01015851">
    <property type="protein sequence ID" value="NXN20035.1"/>
    <property type="molecule type" value="Genomic_DNA"/>
</dbReference>
<evidence type="ECO:0000313" key="1">
    <source>
        <dbReference type="EMBL" id="NXN20035.1"/>
    </source>
</evidence>
<accession>A0A7L1H218</accession>
<gene>
    <name evidence="1" type="primary">Ahctf1_1</name>
    <name evidence="1" type="ORF">INDMAC_R06971</name>
</gene>
<evidence type="ECO:0000313" key="2">
    <source>
        <dbReference type="Proteomes" id="UP000557230"/>
    </source>
</evidence>